<dbReference type="Proteomes" id="UP000019666">
    <property type="component" value="Unassembled WGS sequence"/>
</dbReference>
<dbReference type="HOGENOM" id="CLU_3029657_0_0_5"/>
<proteinExistence type="predicted"/>
<feature type="region of interest" description="Disordered" evidence="1">
    <location>
        <begin position="1"/>
        <end position="29"/>
    </location>
</feature>
<feature type="compositionally biased region" description="Gly residues" evidence="1">
    <location>
        <begin position="1"/>
        <end position="10"/>
    </location>
</feature>
<organism evidence="2 3">
    <name type="scientific">Rubellimicrobium mesophilum DSM 19309</name>
    <dbReference type="NCBI Taxonomy" id="442562"/>
    <lineage>
        <taxon>Bacteria</taxon>
        <taxon>Pseudomonadati</taxon>
        <taxon>Pseudomonadota</taxon>
        <taxon>Alphaproteobacteria</taxon>
        <taxon>Rhodobacterales</taxon>
        <taxon>Roseobacteraceae</taxon>
        <taxon>Rubellimicrobium</taxon>
    </lineage>
</organism>
<gene>
    <name evidence="2" type="ORF">Rumeso_04642</name>
</gene>
<accession>A0A017HGR0</accession>
<dbReference type="EMBL" id="AOSK01000130">
    <property type="protein sequence ID" value="EYD73521.1"/>
    <property type="molecule type" value="Genomic_DNA"/>
</dbReference>
<evidence type="ECO:0000313" key="2">
    <source>
        <dbReference type="EMBL" id="EYD73521.1"/>
    </source>
</evidence>
<sequence length="55" mass="6052">MHGLPTGGAGQQERGRAPQPQAREKSVHHGVCSPWCLVQVSGEVTRRVRRNQTYG</sequence>
<name>A0A017HGR0_9RHOB</name>
<comment type="caution">
    <text evidence="2">The sequence shown here is derived from an EMBL/GenBank/DDBJ whole genome shotgun (WGS) entry which is preliminary data.</text>
</comment>
<reference evidence="2 3" key="1">
    <citation type="submission" date="2013-02" db="EMBL/GenBank/DDBJ databases">
        <authorList>
            <person name="Fiebig A."/>
            <person name="Goeker M."/>
            <person name="Klenk H.-P.P."/>
        </authorList>
    </citation>
    <scope>NUCLEOTIDE SEQUENCE [LARGE SCALE GENOMIC DNA]</scope>
    <source>
        <strain evidence="2 3">DSM 19309</strain>
    </source>
</reference>
<dbReference type="AlphaFoldDB" id="A0A017HGR0"/>
<evidence type="ECO:0000313" key="3">
    <source>
        <dbReference type="Proteomes" id="UP000019666"/>
    </source>
</evidence>
<evidence type="ECO:0000256" key="1">
    <source>
        <dbReference type="SAM" id="MobiDB-lite"/>
    </source>
</evidence>
<protein>
    <submittedName>
        <fullName evidence="2">Uncharacterized protein</fullName>
    </submittedName>
</protein>
<keyword evidence="3" id="KW-1185">Reference proteome</keyword>